<dbReference type="GO" id="GO:0016628">
    <property type="term" value="F:oxidoreductase activity, acting on the CH-CH group of donors, NAD or NADP as acceptor"/>
    <property type="evidence" value="ECO:0007669"/>
    <property type="project" value="InterPro"/>
</dbReference>
<organism evidence="3 4">
    <name type="scientific">Noviherbaspirillum autotrophicum</name>
    <dbReference type="NCBI Taxonomy" id="709839"/>
    <lineage>
        <taxon>Bacteria</taxon>
        <taxon>Pseudomonadati</taxon>
        <taxon>Pseudomonadota</taxon>
        <taxon>Betaproteobacteria</taxon>
        <taxon>Burkholderiales</taxon>
        <taxon>Oxalobacteraceae</taxon>
        <taxon>Noviherbaspirillum</taxon>
    </lineage>
</organism>
<feature type="domain" description="Enoyl reductase (ER)" evidence="2">
    <location>
        <begin position="19"/>
        <end position="338"/>
    </location>
</feature>
<dbReference type="PANTHER" id="PTHR43205">
    <property type="entry name" value="PROSTAGLANDIN REDUCTASE"/>
    <property type="match status" value="1"/>
</dbReference>
<dbReference type="InterPro" id="IPR011032">
    <property type="entry name" value="GroES-like_sf"/>
</dbReference>
<sequence length="344" mass="37320">MTTTTLSNQQIHLAARPVGMPKRSDWKLTSEPVRDITDGEIVVRTLYLSLDPAMRGWMNEGKSYIRPVAIDEVMRAGGIGKVVASKSPRFAVGDYVSGSTGVQQYWVGPADDKSAAFYKIDPKAAPLPKYLNALGMPGMTAYFGLLEVGQPKAGETVVVSGAAGAVGQTVGQVAKHKGCRVVGIAGGKDKCDFVVNELGFDACIDYKNESVREGLKKHCPNGVDVYFDNVGGDILDDVLARLAMKARIVICGAISQYNNTSPVKGPANYLSLLVNRARMEGIVVFDYADRYHLGIAEMAKWMQEGTFKTREDIVEGLENFPEALLMLFEGKNFGKLVLQVAKDE</sequence>
<keyword evidence="1" id="KW-0560">Oxidoreductase</keyword>
<dbReference type="InterPro" id="IPR045010">
    <property type="entry name" value="MDR_fam"/>
</dbReference>
<dbReference type="Proteomes" id="UP000031572">
    <property type="component" value="Unassembled WGS sequence"/>
</dbReference>
<dbReference type="Pfam" id="PF00107">
    <property type="entry name" value="ADH_zinc_N"/>
    <property type="match status" value="1"/>
</dbReference>
<dbReference type="STRING" id="709839.TSA66_18695"/>
<protein>
    <submittedName>
        <fullName evidence="3">NADP-dependent oxidoreductase</fullName>
    </submittedName>
</protein>
<dbReference type="SUPFAM" id="SSF50129">
    <property type="entry name" value="GroES-like"/>
    <property type="match status" value="1"/>
</dbReference>
<name>A0A0C2BMD2_9BURK</name>
<dbReference type="Gene3D" id="3.90.180.10">
    <property type="entry name" value="Medium-chain alcohol dehydrogenases, catalytic domain"/>
    <property type="match status" value="1"/>
</dbReference>
<dbReference type="InterPro" id="IPR013149">
    <property type="entry name" value="ADH-like_C"/>
</dbReference>
<dbReference type="SUPFAM" id="SSF51735">
    <property type="entry name" value="NAD(P)-binding Rossmann-fold domains"/>
    <property type="match status" value="1"/>
</dbReference>
<evidence type="ECO:0000313" key="4">
    <source>
        <dbReference type="Proteomes" id="UP000031572"/>
    </source>
</evidence>
<proteinExistence type="predicted"/>
<dbReference type="Gene3D" id="3.40.50.720">
    <property type="entry name" value="NAD(P)-binding Rossmann-like Domain"/>
    <property type="match status" value="1"/>
</dbReference>
<dbReference type="InterPro" id="IPR041694">
    <property type="entry name" value="ADH_N_2"/>
</dbReference>
<dbReference type="FunFam" id="3.40.50.720:FF:000121">
    <property type="entry name" value="Prostaglandin reductase 2"/>
    <property type="match status" value="1"/>
</dbReference>
<dbReference type="RefSeq" id="WP_040041054.1">
    <property type="nucleotide sequence ID" value="NZ_JWJG01000028.1"/>
</dbReference>
<evidence type="ECO:0000256" key="1">
    <source>
        <dbReference type="ARBA" id="ARBA00023002"/>
    </source>
</evidence>
<evidence type="ECO:0000259" key="2">
    <source>
        <dbReference type="SMART" id="SM00829"/>
    </source>
</evidence>
<accession>A0A0C2BMD2</accession>
<gene>
    <name evidence="3" type="ORF">TSA66_18695</name>
</gene>
<evidence type="ECO:0000313" key="3">
    <source>
        <dbReference type="EMBL" id="KIF82380.1"/>
    </source>
</evidence>
<dbReference type="OrthoDB" id="9805663at2"/>
<dbReference type="SMART" id="SM00829">
    <property type="entry name" value="PKS_ER"/>
    <property type="match status" value="1"/>
</dbReference>
<reference evidence="3 4" key="1">
    <citation type="submission" date="2014-12" db="EMBL/GenBank/DDBJ databases">
        <title>Denitrispirillum autotrophicum gen. nov., sp. nov., Denitrifying, Facultatively Autotrophic Bacteria Isolated from Rice Paddy Soil.</title>
        <authorList>
            <person name="Ishii S."/>
            <person name="Ashida N."/>
            <person name="Ohno H."/>
            <person name="Otsuka S."/>
            <person name="Yokota A."/>
            <person name="Senoo K."/>
        </authorList>
    </citation>
    <scope>NUCLEOTIDE SEQUENCE [LARGE SCALE GENOMIC DNA]</scope>
    <source>
        <strain evidence="3 4">TSA66</strain>
    </source>
</reference>
<dbReference type="CDD" id="cd05288">
    <property type="entry name" value="PGDH"/>
    <property type="match status" value="1"/>
</dbReference>
<dbReference type="Pfam" id="PF16884">
    <property type="entry name" value="ADH_N_2"/>
    <property type="match status" value="1"/>
</dbReference>
<comment type="caution">
    <text evidence="3">The sequence shown here is derived from an EMBL/GenBank/DDBJ whole genome shotgun (WGS) entry which is preliminary data.</text>
</comment>
<dbReference type="AlphaFoldDB" id="A0A0C2BMD2"/>
<dbReference type="PANTHER" id="PTHR43205:SF7">
    <property type="entry name" value="PROSTAGLANDIN REDUCTASE 1"/>
    <property type="match status" value="1"/>
</dbReference>
<keyword evidence="4" id="KW-1185">Reference proteome</keyword>
<dbReference type="EMBL" id="JWJG01000028">
    <property type="protein sequence ID" value="KIF82380.1"/>
    <property type="molecule type" value="Genomic_DNA"/>
</dbReference>
<dbReference type="InterPro" id="IPR036291">
    <property type="entry name" value="NAD(P)-bd_dom_sf"/>
</dbReference>
<dbReference type="InterPro" id="IPR020843">
    <property type="entry name" value="ER"/>
</dbReference>